<dbReference type="EMBL" id="JACHHY010000003">
    <property type="protein sequence ID" value="MBB5017490.1"/>
    <property type="molecule type" value="Genomic_DNA"/>
</dbReference>
<dbReference type="RefSeq" id="WP_184035335.1">
    <property type="nucleotide sequence ID" value="NZ_JACHHY010000003.1"/>
</dbReference>
<feature type="chain" id="PRO_5033034187" description="Lipoprotein" evidence="1">
    <location>
        <begin position="26"/>
        <end position="155"/>
    </location>
</feature>
<reference evidence="2 3" key="1">
    <citation type="submission" date="2020-08" db="EMBL/GenBank/DDBJ databases">
        <title>Genomic Encyclopedia of Type Strains, Phase IV (KMG-IV): sequencing the most valuable type-strain genomes for metagenomic binning, comparative biology and taxonomic classification.</title>
        <authorList>
            <person name="Goeker M."/>
        </authorList>
    </citation>
    <scope>NUCLEOTIDE SEQUENCE [LARGE SCALE GENOMIC DNA]</scope>
    <source>
        <strain evidence="2 3">DSM 27165</strain>
    </source>
</reference>
<dbReference type="Proteomes" id="UP000575898">
    <property type="component" value="Unassembled WGS sequence"/>
</dbReference>
<sequence length="155" mass="16539">MNSFVARSVQKGLLMVVVAGLAACATPPVEPTAPAVPAAPAPAVPATTPAPESAQSEWIGNFEGKWTVDGLGHSGKATLKITAVNGNQIAGEATWFDTPFGDLTEPVWQSEIKADGSLMVRHKNNAEYVLKLANRKLRGNFKYEVYTGTLDMDRK</sequence>
<comment type="caution">
    <text evidence="2">The sequence shown here is derived from an EMBL/GenBank/DDBJ whole genome shotgun (WGS) entry which is preliminary data.</text>
</comment>
<organism evidence="2 3">
    <name type="scientific">Chitinivorax tropicus</name>
    <dbReference type="NCBI Taxonomy" id="714531"/>
    <lineage>
        <taxon>Bacteria</taxon>
        <taxon>Pseudomonadati</taxon>
        <taxon>Pseudomonadota</taxon>
        <taxon>Betaproteobacteria</taxon>
        <taxon>Chitinivorax</taxon>
    </lineage>
</organism>
<keyword evidence="3" id="KW-1185">Reference proteome</keyword>
<name>A0A840MGG1_9PROT</name>
<evidence type="ECO:0000256" key="1">
    <source>
        <dbReference type="SAM" id="SignalP"/>
    </source>
</evidence>
<feature type="signal peptide" evidence="1">
    <location>
        <begin position="1"/>
        <end position="25"/>
    </location>
</feature>
<accession>A0A840MGG1</accession>
<proteinExistence type="predicted"/>
<dbReference type="PROSITE" id="PS51257">
    <property type="entry name" value="PROKAR_LIPOPROTEIN"/>
    <property type="match status" value="1"/>
</dbReference>
<evidence type="ECO:0000313" key="2">
    <source>
        <dbReference type="EMBL" id="MBB5017490.1"/>
    </source>
</evidence>
<gene>
    <name evidence="2" type="ORF">HNQ59_000754</name>
</gene>
<keyword evidence="1" id="KW-0732">Signal</keyword>
<evidence type="ECO:0008006" key="4">
    <source>
        <dbReference type="Google" id="ProtNLM"/>
    </source>
</evidence>
<protein>
    <recommendedName>
        <fullName evidence="4">Lipoprotein</fullName>
    </recommendedName>
</protein>
<dbReference type="AlphaFoldDB" id="A0A840MGG1"/>
<evidence type="ECO:0000313" key="3">
    <source>
        <dbReference type="Proteomes" id="UP000575898"/>
    </source>
</evidence>